<keyword evidence="2" id="KW-0812">Transmembrane</keyword>
<feature type="region of interest" description="Disordered" evidence="1">
    <location>
        <begin position="212"/>
        <end position="249"/>
    </location>
</feature>
<dbReference type="AlphaFoldDB" id="A0A6G1IF78"/>
<feature type="compositionally biased region" description="Pro residues" evidence="1">
    <location>
        <begin position="60"/>
        <end position="74"/>
    </location>
</feature>
<feature type="transmembrane region" description="Helical" evidence="2">
    <location>
        <begin position="12"/>
        <end position="35"/>
    </location>
</feature>
<name>A0A6G1IF78_9PLEO</name>
<dbReference type="EMBL" id="MU005628">
    <property type="protein sequence ID" value="KAF2676876.1"/>
    <property type="molecule type" value="Genomic_DNA"/>
</dbReference>
<dbReference type="Proteomes" id="UP000799291">
    <property type="component" value="Unassembled WGS sequence"/>
</dbReference>
<proteinExistence type="predicted"/>
<keyword evidence="2" id="KW-1133">Transmembrane helix</keyword>
<evidence type="ECO:0000256" key="1">
    <source>
        <dbReference type="SAM" id="MobiDB-lite"/>
    </source>
</evidence>
<sequence length="249" mass="27285">MGILTLLLGPPLLFFVSVPLLIFAAFTTAIAVSLLVVRVSVVYFELGVALLSAYLFPEPPSPVPKRPPPPPSRSPPRSRHRRGSSSSQDTAVPAARIHTKSGSSASLSLLSGSEFPRDFEGVGGWRFYEGEEDEHAWLNINKRLELPLPTPRRHRRRHTGEDRHSWSPEALRMSPVQSRVQSRARTPTSAGGLERQNSDYFNTQLGIWPLSTATEPLSKSPHHSRRASLSISGSSTELGPITSGKQAVE</sequence>
<accession>A0A6G1IF78</accession>
<evidence type="ECO:0000313" key="4">
    <source>
        <dbReference type="Proteomes" id="UP000799291"/>
    </source>
</evidence>
<gene>
    <name evidence="3" type="ORF">K458DRAFT_424369</name>
</gene>
<feature type="region of interest" description="Disordered" evidence="1">
    <location>
        <begin position="60"/>
        <end position="100"/>
    </location>
</feature>
<dbReference type="OrthoDB" id="4492972at2759"/>
<feature type="transmembrane region" description="Helical" evidence="2">
    <location>
        <begin position="41"/>
        <end position="57"/>
    </location>
</feature>
<keyword evidence="2" id="KW-0472">Membrane</keyword>
<evidence type="ECO:0000313" key="3">
    <source>
        <dbReference type="EMBL" id="KAF2676876.1"/>
    </source>
</evidence>
<organism evidence="3 4">
    <name type="scientific">Lentithecium fluviatile CBS 122367</name>
    <dbReference type="NCBI Taxonomy" id="1168545"/>
    <lineage>
        <taxon>Eukaryota</taxon>
        <taxon>Fungi</taxon>
        <taxon>Dikarya</taxon>
        <taxon>Ascomycota</taxon>
        <taxon>Pezizomycotina</taxon>
        <taxon>Dothideomycetes</taxon>
        <taxon>Pleosporomycetidae</taxon>
        <taxon>Pleosporales</taxon>
        <taxon>Massarineae</taxon>
        <taxon>Lentitheciaceae</taxon>
        <taxon>Lentithecium</taxon>
    </lineage>
</organism>
<keyword evidence="4" id="KW-1185">Reference proteome</keyword>
<reference evidence="3" key="1">
    <citation type="journal article" date="2020" name="Stud. Mycol.">
        <title>101 Dothideomycetes genomes: a test case for predicting lifestyles and emergence of pathogens.</title>
        <authorList>
            <person name="Haridas S."/>
            <person name="Albert R."/>
            <person name="Binder M."/>
            <person name="Bloem J."/>
            <person name="Labutti K."/>
            <person name="Salamov A."/>
            <person name="Andreopoulos B."/>
            <person name="Baker S."/>
            <person name="Barry K."/>
            <person name="Bills G."/>
            <person name="Bluhm B."/>
            <person name="Cannon C."/>
            <person name="Castanera R."/>
            <person name="Culley D."/>
            <person name="Daum C."/>
            <person name="Ezra D."/>
            <person name="Gonzalez J."/>
            <person name="Henrissat B."/>
            <person name="Kuo A."/>
            <person name="Liang C."/>
            <person name="Lipzen A."/>
            <person name="Lutzoni F."/>
            <person name="Magnuson J."/>
            <person name="Mondo S."/>
            <person name="Nolan M."/>
            <person name="Ohm R."/>
            <person name="Pangilinan J."/>
            <person name="Park H.-J."/>
            <person name="Ramirez L."/>
            <person name="Alfaro M."/>
            <person name="Sun H."/>
            <person name="Tritt A."/>
            <person name="Yoshinaga Y."/>
            <person name="Zwiers L.-H."/>
            <person name="Turgeon B."/>
            <person name="Goodwin S."/>
            <person name="Spatafora J."/>
            <person name="Crous P."/>
            <person name="Grigoriev I."/>
        </authorList>
    </citation>
    <scope>NUCLEOTIDE SEQUENCE</scope>
    <source>
        <strain evidence="3">CBS 122367</strain>
    </source>
</reference>
<protein>
    <submittedName>
        <fullName evidence="3">Uncharacterized protein</fullName>
    </submittedName>
</protein>
<evidence type="ECO:0000256" key="2">
    <source>
        <dbReference type="SAM" id="Phobius"/>
    </source>
</evidence>
<feature type="compositionally biased region" description="Polar residues" evidence="1">
    <location>
        <begin position="175"/>
        <end position="189"/>
    </location>
</feature>
<feature type="region of interest" description="Disordered" evidence="1">
    <location>
        <begin position="151"/>
        <end position="196"/>
    </location>
</feature>